<organism evidence="1 2">
    <name type="scientific">Tanacetum coccineum</name>
    <dbReference type="NCBI Taxonomy" id="301880"/>
    <lineage>
        <taxon>Eukaryota</taxon>
        <taxon>Viridiplantae</taxon>
        <taxon>Streptophyta</taxon>
        <taxon>Embryophyta</taxon>
        <taxon>Tracheophyta</taxon>
        <taxon>Spermatophyta</taxon>
        <taxon>Magnoliopsida</taxon>
        <taxon>eudicotyledons</taxon>
        <taxon>Gunneridae</taxon>
        <taxon>Pentapetalae</taxon>
        <taxon>asterids</taxon>
        <taxon>campanulids</taxon>
        <taxon>Asterales</taxon>
        <taxon>Asteraceae</taxon>
        <taxon>Asteroideae</taxon>
        <taxon>Anthemideae</taxon>
        <taxon>Anthemidinae</taxon>
        <taxon>Tanacetum</taxon>
    </lineage>
</organism>
<evidence type="ECO:0000313" key="2">
    <source>
        <dbReference type="Proteomes" id="UP001151760"/>
    </source>
</evidence>
<proteinExistence type="predicted"/>
<dbReference type="Proteomes" id="UP001151760">
    <property type="component" value="Unassembled WGS sequence"/>
</dbReference>
<keyword evidence="2" id="KW-1185">Reference proteome</keyword>
<comment type="caution">
    <text evidence="1">The sequence shown here is derived from an EMBL/GenBank/DDBJ whole genome shotgun (WGS) entry which is preliminary data.</text>
</comment>
<reference evidence="1" key="2">
    <citation type="submission" date="2022-01" db="EMBL/GenBank/DDBJ databases">
        <authorList>
            <person name="Yamashiro T."/>
            <person name="Shiraishi A."/>
            <person name="Satake H."/>
            <person name="Nakayama K."/>
        </authorList>
    </citation>
    <scope>NUCLEOTIDE SEQUENCE</scope>
</reference>
<accession>A0ABQ4WWS2</accession>
<sequence length="175" mass="19678">MLLVWNCLTVIKVGPSKSTLVSFFFPIRLQYHLMNEPISHVFRSNLFSSGSLYVVASALAQLFSGSGRSFGGMDQYGFGVFGTCRLLGKGRNQVVVYLSLEGVHYQCLLNLRYDVHLVLECHQSAVQIGGQSFVLKSQKEHPLCQMFAKLKMTKFKAVWKPRHQSHALSSCFNLI</sequence>
<name>A0ABQ4WWS2_9ASTR</name>
<gene>
    <name evidence="1" type="ORF">Tco_0651929</name>
</gene>
<evidence type="ECO:0000313" key="1">
    <source>
        <dbReference type="EMBL" id="GJS57145.1"/>
    </source>
</evidence>
<dbReference type="EMBL" id="BQNB010008985">
    <property type="protein sequence ID" value="GJS57145.1"/>
    <property type="molecule type" value="Genomic_DNA"/>
</dbReference>
<protein>
    <submittedName>
        <fullName evidence="1">Uncharacterized protein</fullName>
    </submittedName>
</protein>
<reference evidence="1" key="1">
    <citation type="journal article" date="2022" name="Int. J. Mol. Sci.">
        <title>Draft Genome of Tanacetum Coccineum: Genomic Comparison of Closely Related Tanacetum-Family Plants.</title>
        <authorList>
            <person name="Yamashiro T."/>
            <person name="Shiraishi A."/>
            <person name="Nakayama K."/>
            <person name="Satake H."/>
        </authorList>
    </citation>
    <scope>NUCLEOTIDE SEQUENCE</scope>
</reference>